<evidence type="ECO:0000256" key="7">
    <source>
        <dbReference type="PROSITE-ProRule" id="PRU01016"/>
    </source>
</evidence>
<sequence>MKLYNHISPRLSDLEWEMAKHIPPGGNWQNIPVHLPSKRLEQIRRSGGRTTYYGRLRYDKPSYTITTYFNRLGNSSNLHPEQQRMISIREGARLQSFKDSFVFYGSKSSQYKQIGNAVPTLLARAVAEIIYPHINNKSMIDLFSGAGGMSEGFLMEGFNVIGSNEVEKHFFETYKQNHSTVDNSDSLILGDITDSTIKEKIISSKDKVDNVGLVIGGPPCQGFSYAGWRNPNDKRNQLFKDFVEVVREVRPEGFVMENVPGILTMRKGEAIKEIISTFEEIGYNVNKPFKLTAEEFGVPQKRKRVFIVGTLRDVKIEPPKTLFSLDDENLPNPITVKEAIGGLPKIETDSGVFEVECEYKSTSPYESLMMGEIDFKEFYSKCLQSLPVAFSNF</sequence>
<reference evidence="9" key="1">
    <citation type="submission" date="2020-04" db="EMBL/GenBank/DDBJ databases">
        <title>Tenacibaculum mesophilum bac2.</title>
        <authorList>
            <person name="Li M."/>
        </authorList>
    </citation>
    <scope>NUCLEOTIDE SEQUENCE</scope>
    <source>
        <strain evidence="9">Bac2</strain>
    </source>
</reference>
<evidence type="ECO:0000256" key="8">
    <source>
        <dbReference type="RuleBase" id="RU000416"/>
    </source>
</evidence>
<keyword evidence="5" id="KW-0680">Restriction system</keyword>
<organism evidence="9 10">
    <name type="scientific">Tenacibaculum mesophilum</name>
    <dbReference type="NCBI Taxonomy" id="104268"/>
    <lineage>
        <taxon>Bacteria</taxon>
        <taxon>Pseudomonadati</taxon>
        <taxon>Bacteroidota</taxon>
        <taxon>Flavobacteriia</taxon>
        <taxon>Flavobacteriales</taxon>
        <taxon>Flavobacteriaceae</taxon>
        <taxon>Tenacibaculum</taxon>
    </lineage>
</organism>
<dbReference type="InterPro" id="IPR001525">
    <property type="entry name" value="C5_MeTfrase"/>
</dbReference>
<evidence type="ECO:0000256" key="6">
    <source>
        <dbReference type="ARBA" id="ARBA00047422"/>
    </source>
</evidence>
<comment type="similarity">
    <text evidence="7 8">Belongs to the class I-like SAM-binding methyltransferase superfamily. C5-methyltransferase family.</text>
</comment>
<dbReference type="InterPro" id="IPR050390">
    <property type="entry name" value="C5-Methyltransferase"/>
</dbReference>
<dbReference type="Gene3D" id="3.90.120.10">
    <property type="entry name" value="DNA Methylase, subunit A, domain 2"/>
    <property type="match status" value="1"/>
</dbReference>
<dbReference type="GO" id="GO:0044027">
    <property type="term" value="P:negative regulation of gene expression via chromosomal CpG island methylation"/>
    <property type="evidence" value="ECO:0007669"/>
    <property type="project" value="TreeGrafter"/>
</dbReference>
<dbReference type="InterPro" id="IPR029063">
    <property type="entry name" value="SAM-dependent_MTases_sf"/>
</dbReference>
<dbReference type="AlphaFoldDB" id="A0AAE9ML41"/>
<dbReference type="Pfam" id="PF00145">
    <property type="entry name" value="DNA_methylase"/>
    <property type="match status" value="2"/>
</dbReference>
<dbReference type="SUPFAM" id="SSF53335">
    <property type="entry name" value="S-adenosyl-L-methionine-dependent methyltransferases"/>
    <property type="match status" value="2"/>
</dbReference>
<proteinExistence type="inferred from homology"/>
<dbReference type="PRINTS" id="PR00105">
    <property type="entry name" value="C5METTRFRASE"/>
</dbReference>
<protein>
    <recommendedName>
        <fullName evidence="1">DNA (cytosine-5-)-methyltransferase</fullName>
        <ecNumber evidence="1">2.1.1.37</ecNumber>
    </recommendedName>
</protein>
<dbReference type="EC" id="2.1.1.37" evidence="1"/>
<dbReference type="GO" id="GO:0003677">
    <property type="term" value="F:DNA binding"/>
    <property type="evidence" value="ECO:0007669"/>
    <property type="project" value="TreeGrafter"/>
</dbReference>
<evidence type="ECO:0000256" key="3">
    <source>
        <dbReference type="ARBA" id="ARBA00022679"/>
    </source>
</evidence>
<evidence type="ECO:0000256" key="4">
    <source>
        <dbReference type="ARBA" id="ARBA00022691"/>
    </source>
</evidence>
<dbReference type="Proteomes" id="UP001056837">
    <property type="component" value="Chromosome"/>
</dbReference>
<comment type="catalytic activity">
    <reaction evidence="6">
        <text>a 2'-deoxycytidine in DNA + S-adenosyl-L-methionine = a 5-methyl-2'-deoxycytidine in DNA + S-adenosyl-L-homocysteine + H(+)</text>
        <dbReference type="Rhea" id="RHEA:13681"/>
        <dbReference type="Rhea" id="RHEA-COMP:11369"/>
        <dbReference type="Rhea" id="RHEA-COMP:11370"/>
        <dbReference type="ChEBI" id="CHEBI:15378"/>
        <dbReference type="ChEBI" id="CHEBI:57856"/>
        <dbReference type="ChEBI" id="CHEBI:59789"/>
        <dbReference type="ChEBI" id="CHEBI:85452"/>
        <dbReference type="ChEBI" id="CHEBI:85454"/>
        <dbReference type="EC" id="2.1.1.37"/>
    </reaction>
</comment>
<keyword evidence="4 7" id="KW-0949">S-adenosyl-L-methionine</keyword>
<dbReference type="GO" id="GO:0003886">
    <property type="term" value="F:DNA (cytosine-5-)-methyltransferase activity"/>
    <property type="evidence" value="ECO:0007669"/>
    <property type="project" value="UniProtKB-EC"/>
</dbReference>
<evidence type="ECO:0000256" key="5">
    <source>
        <dbReference type="ARBA" id="ARBA00022747"/>
    </source>
</evidence>
<dbReference type="REBASE" id="642518">
    <property type="entry name" value="M1.Tmebac2ORF5180P"/>
</dbReference>
<dbReference type="GO" id="GO:0032259">
    <property type="term" value="P:methylation"/>
    <property type="evidence" value="ECO:0007669"/>
    <property type="project" value="UniProtKB-KW"/>
</dbReference>
<dbReference type="GO" id="GO:0009307">
    <property type="term" value="P:DNA restriction-modification system"/>
    <property type="evidence" value="ECO:0007669"/>
    <property type="project" value="UniProtKB-KW"/>
</dbReference>
<accession>A0AAE9ML41</accession>
<evidence type="ECO:0000256" key="1">
    <source>
        <dbReference type="ARBA" id="ARBA00011975"/>
    </source>
</evidence>
<keyword evidence="2 7" id="KW-0489">Methyltransferase</keyword>
<dbReference type="PROSITE" id="PS51679">
    <property type="entry name" value="SAM_MT_C5"/>
    <property type="match status" value="1"/>
</dbReference>
<keyword evidence="3 7" id="KW-0808">Transferase</keyword>
<dbReference type="NCBIfam" id="TIGR00675">
    <property type="entry name" value="dcm"/>
    <property type="match status" value="1"/>
</dbReference>
<name>A0AAE9ML41_9FLAO</name>
<evidence type="ECO:0000313" key="9">
    <source>
        <dbReference type="EMBL" id="UTD14906.1"/>
    </source>
</evidence>
<feature type="active site" evidence="7">
    <location>
        <position position="220"/>
    </location>
</feature>
<evidence type="ECO:0000256" key="2">
    <source>
        <dbReference type="ARBA" id="ARBA00022603"/>
    </source>
</evidence>
<dbReference type="PANTHER" id="PTHR10629">
    <property type="entry name" value="CYTOSINE-SPECIFIC METHYLTRANSFERASE"/>
    <property type="match status" value="1"/>
</dbReference>
<dbReference type="PANTHER" id="PTHR10629:SF52">
    <property type="entry name" value="DNA (CYTOSINE-5)-METHYLTRANSFERASE 1"/>
    <property type="match status" value="1"/>
</dbReference>
<evidence type="ECO:0000313" key="10">
    <source>
        <dbReference type="Proteomes" id="UP001056837"/>
    </source>
</evidence>
<dbReference type="EMBL" id="CP050861">
    <property type="protein sequence ID" value="UTD14906.1"/>
    <property type="molecule type" value="Genomic_DNA"/>
</dbReference>
<dbReference type="Gene3D" id="3.40.50.150">
    <property type="entry name" value="Vaccinia Virus protein VP39"/>
    <property type="match status" value="1"/>
</dbReference>
<dbReference type="RefSeq" id="WP_253680660.1">
    <property type="nucleotide sequence ID" value="NZ_CP050861.1"/>
</dbReference>
<gene>
    <name evidence="9" type="primary">dcm</name>
    <name evidence="9" type="ORF">HER15_05180</name>
</gene>